<evidence type="ECO:0000256" key="1">
    <source>
        <dbReference type="ARBA" id="ARBA00004906"/>
    </source>
</evidence>
<dbReference type="InterPro" id="IPR001810">
    <property type="entry name" value="F-box_dom"/>
</dbReference>
<keyword evidence="4" id="KW-0677">Repeat</keyword>
<evidence type="ECO:0000256" key="3">
    <source>
        <dbReference type="ARBA" id="ARBA00022574"/>
    </source>
</evidence>
<feature type="repeat" description="WD" evidence="6">
    <location>
        <begin position="358"/>
        <end position="397"/>
    </location>
</feature>
<feature type="repeat" description="WD" evidence="6">
    <location>
        <begin position="398"/>
        <end position="437"/>
    </location>
</feature>
<dbReference type="PRINTS" id="PR00320">
    <property type="entry name" value="GPROTEINBRPT"/>
</dbReference>
<evidence type="ECO:0000256" key="5">
    <source>
        <dbReference type="ARBA" id="ARBA00022786"/>
    </source>
</evidence>
<dbReference type="SMART" id="SM00256">
    <property type="entry name" value="FBOX"/>
    <property type="match status" value="1"/>
</dbReference>
<dbReference type="SMART" id="SM00320">
    <property type="entry name" value="WD40"/>
    <property type="match status" value="7"/>
</dbReference>
<feature type="region of interest" description="Disordered" evidence="7">
    <location>
        <begin position="1"/>
        <end position="55"/>
    </location>
</feature>
<reference evidence="9" key="1">
    <citation type="journal article" date="2020" name="Stud. Mycol.">
        <title>101 Dothideomycetes genomes: a test case for predicting lifestyles and emergence of pathogens.</title>
        <authorList>
            <person name="Haridas S."/>
            <person name="Albert R."/>
            <person name="Binder M."/>
            <person name="Bloem J."/>
            <person name="Labutti K."/>
            <person name="Salamov A."/>
            <person name="Andreopoulos B."/>
            <person name="Baker S."/>
            <person name="Barry K."/>
            <person name="Bills G."/>
            <person name="Bluhm B."/>
            <person name="Cannon C."/>
            <person name="Castanera R."/>
            <person name="Culley D."/>
            <person name="Daum C."/>
            <person name="Ezra D."/>
            <person name="Gonzalez J."/>
            <person name="Henrissat B."/>
            <person name="Kuo A."/>
            <person name="Liang C."/>
            <person name="Lipzen A."/>
            <person name="Lutzoni F."/>
            <person name="Magnuson J."/>
            <person name="Mondo S."/>
            <person name="Nolan M."/>
            <person name="Ohm R."/>
            <person name="Pangilinan J."/>
            <person name="Park H.-J."/>
            <person name="Ramirez L."/>
            <person name="Alfaro M."/>
            <person name="Sun H."/>
            <person name="Tritt A."/>
            <person name="Yoshinaga Y."/>
            <person name="Zwiers L.-H."/>
            <person name="Turgeon B."/>
            <person name="Goodwin S."/>
            <person name="Spatafora J."/>
            <person name="Crous P."/>
            <person name="Grigoriev I."/>
        </authorList>
    </citation>
    <scope>NUCLEOTIDE SEQUENCE</scope>
    <source>
        <strain evidence="9">CBS 675.92</strain>
    </source>
</reference>
<keyword evidence="10" id="KW-1185">Reference proteome</keyword>
<feature type="repeat" description="WD" evidence="6">
    <location>
        <begin position="590"/>
        <end position="614"/>
    </location>
</feature>
<evidence type="ECO:0000313" key="9">
    <source>
        <dbReference type="EMBL" id="KAF1953460.1"/>
    </source>
</evidence>
<dbReference type="Pfam" id="PF12937">
    <property type="entry name" value="F-box-like"/>
    <property type="match status" value="1"/>
</dbReference>
<dbReference type="FunFam" id="1.20.1280.50:FF:000016">
    <property type="entry name" value="E3 ubiquitin ligase complex SCF subunit sconB"/>
    <property type="match status" value="1"/>
</dbReference>
<evidence type="ECO:0000256" key="6">
    <source>
        <dbReference type="PROSITE-ProRule" id="PRU00221"/>
    </source>
</evidence>
<dbReference type="PANTHER" id="PTHR19872:SF9">
    <property type="entry name" value="UBIQUITIN-BINDING SDF UBIQUITIN LIGASE COMPLEX SUBUNIT"/>
    <property type="match status" value="1"/>
</dbReference>
<feature type="repeat" description="WD" evidence="6">
    <location>
        <begin position="615"/>
        <end position="654"/>
    </location>
</feature>
<dbReference type="Gene3D" id="2.130.10.10">
    <property type="entry name" value="YVTN repeat-like/Quinoprotein amine dehydrogenase"/>
    <property type="match status" value="2"/>
</dbReference>
<name>A0A6A5TND2_9PLEO</name>
<dbReference type="InterPro" id="IPR036047">
    <property type="entry name" value="F-box-like_dom_sf"/>
</dbReference>
<dbReference type="Proteomes" id="UP000800035">
    <property type="component" value="Unassembled WGS sequence"/>
</dbReference>
<accession>A0A6A5TND2</accession>
<dbReference type="InterPro" id="IPR011047">
    <property type="entry name" value="Quinoprotein_ADH-like_sf"/>
</dbReference>
<evidence type="ECO:0000256" key="2">
    <source>
        <dbReference type="ARBA" id="ARBA00007968"/>
    </source>
</evidence>
<dbReference type="PROSITE" id="PS50082">
    <property type="entry name" value="WD_REPEATS_2"/>
    <property type="match status" value="6"/>
</dbReference>
<dbReference type="Gene3D" id="1.20.1280.50">
    <property type="match status" value="1"/>
</dbReference>
<sequence length="690" mass="77361">MSPTTSTSAAAPDPHTALLLGHDHEGLSTRVRQRGTDDHNIDPDQEASTAKKNASKKLDRMIAPYLAQHIPQQYNPLGGDQQDVRPNANTKFCYRHRPDMLCRKQADEPTMEMLQEELSKESQADQQSIANVWSLFSAAPSRQRNLMLQGILSACCFPQLSFISSNVRNLIKIDFLSALPTELGFKILCYLDTTSLCKAAQVSRRWRQLADDDVVWHRMCEQHIDRKCTKCGWGLPLLDQRRLRTEKRRIQLRACGRGLNEWSPDITPMPDSSSSVAEPPTSLVSQSSHLSDSIASKRSAPDGSSSPEVPAKRLRHDFPDQQASYFDQPKKRPWKDVYKDRFKVGTNWKYGRYSTRVLKGHINGVMCLQFDDEKLITGSYDATVKVWDLATGKEIRTLHGHTEGIRCLQFEDRRLITGSLDGSIKMWDWMTGECKMTLRSHDHVPSSGVIGLHMAGSLIATASTDHTIIVHDFDTKAKYVLLGHQEWVNCVRIDLPSRTLFSASDDMTVKLWDLDTGTCIRTYEGHVGQVQQVLPLPHDFEIDEADFEDANNDTSDTASRTSSQDFPCADLTSAIEPFFPHDPERPTPPSYFITAALDGIIRLWHAPSGRTIHSFFGHIEGVWGLAVDSLRLVSGAQDKMIKIWDPRTGKNERTLTGHTGPVNCVGLSDARLISGSEDGTVRVHCFVGEE</sequence>
<protein>
    <submittedName>
        <fullName evidence="9">WD40 repeat-like protein</fullName>
    </submittedName>
</protein>
<evidence type="ECO:0000256" key="7">
    <source>
        <dbReference type="SAM" id="MobiDB-lite"/>
    </source>
</evidence>
<comment type="similarity">
    <text evidence="2">Belongs to the WD repeat MET30/SCONB/SCON-2 family.</text>
</comment>
<dbReference type="CDD" id="cd22147">
    <property type="entry name" value="F-box_SpPof1-like"/>
    <property type="match status" value="1"/>
</dbReference>
<dbReference type="PANTHER" id="PTHR19872">
    <property type="entry name" value="UBIQUITIN LIGASE SPECIFICITY FACTOR/HREP PROTEIN"/>
    <property type="match status" value="1"/>
</dbReference>
<dbReference type="InterPro" id="IPR051075">
    <property type="entry name" value="SCF_subunit_WD-repeat"/>
</dbReference>
<feature type="repeat" description="WD" evidence="6">
    <location>
        <begin position="655"/>
        <end position="683"/>
    </location>
</feature>
<dbReference type="EMBL" id="ML977004">
    <property type="protein sequence ID" value="KAF1953460.1"/>
    <property type="molecule type" value="Genomic_DNA"/>
</dbReference>
<proteinExistence type="inferred from homology"/>
<feature type="compositionally biased region" description="Low complexity" evidence="7">
    <location>
        <begin position="282"/>
        <end position="293"/>
    </location>
</feature>
<dbReference type="InterPro" id="IPR019775">
    <property type="entry name" value="WD40_repeat_CS"/>
</dbReference>
<keyword evidence="5" id="KW-0833">Ubl conjugation pathway</keyword>
<dbReference type="SUPFAM" id="SSF81383">
    <property type="entry name" value="F-box domain"/>
    <property type="match status" value="1"/>
</dbReference>
<dbReference type="CDD" id="cd00200">
    <property type="entry name" value="WD40"/>
    <property type="match status" value="1"/>
</dbReference>
<organism evidence="9 10">
    <name type="scientific">Byssothecium circinans</name>
    <dbReference type="NCBI Taxonomy" id="147558"/>
    <lineage>
        <taxon>Eukaryota</taxon>
        <taxon>Fungi</taxon>
        <taxon>Dikarya</taxon>
        <taxon>Ascomycota</taxon>
        <taxon>Pezizomycotina</taxon>
        <taxon>Dothideomycetes</taxon>
        <taxon>Pleosporomycetidae</taxon>
        <taxon>Pleosporales</taxon>
        <taxon>Massarineae</taxon>
        <taxon>Massarinaceae</taxon>
        <taxon>Byssothecium</taxon>
    </lineage>
</organism>
<keyword evidence="3 6" id="KW-0853">WD repeat</keyword>
<feature type="repeat" description="WD" evidence="6">
    <location>
        <begin position="481"/>
        <end position="522"/>
    </location>
</feature>
<dbReference type="InterPro" id="IPR020472">
    <property type="entry name" value="WD40_PAC1"/>
</dbReference>
<dbReference type="SUPFAM" id="SSF50998">
    <property type="entry name" value="Quinoprotein alcohol dehydrogenase-like"/>
    <property type="match status" value="1"/>
</dbReference>
<evidence type="ECO:0000313" key="10">
    <source>
        <dbReference type="Proteomes" id="UP000800035"/>
    </source>
</evidence>
<dbReference type="InterPro" id="IPR001680">
    <property type="entry name" value="WD40_rpt"/>
</dbReference>
<dbReference type="Pfam" id="PF00400">
    <property type="entry name" value="WD40"/>
    <property type="match status" value="6"/>
</dbReference>
<dbReference type="PROSITE" id="PS00678">
    <property type="entry name" value="WD_REPEATS_1"/>
    <property type="match status" value="2"/>
</dbReference>
<dbReference type="PROSITE" id="PS50294">
    <property type="entry name" value="WD_REPEATS_REGION"/>
    <property type="match status" value="3"/>
</dbReference>
<gene>
    <name evidence="9" type="ORF">CC80DRAFT_420104</name>
</gene>
<evidence type="ECO:0000256" key="4">
    <source>
        <dbReference type="ARBA" id="ARBA00022737"/>
    </source>
</evidence>
<comment type="pathway">
    <text evidence="1">Protein modification; protein ubiquitination.</text>
</comment>
<dbReference type="InterPro" id="IPR015943">
    <property type="entry name" value="WD40/YVTN_repeat-like_dom_sf"/>
</dbReference>
<feature type="domain" description="F-box" evidence="8">
    <location>
        <begin position="173"/>
        <end position="219"/>
    </location>
</feature>
<dbReference type="PROSITE" id="PS50181">
    <property type="entry name" value="FBOX"/>
    <property type="match status" value="1"/>
</dbReference>
<evidence type="ECO:0000259" key="8">
    <source>
        <dbReference type="PROSITE" id="PS50181"/>
    </source>
</evidence>
<feature type="region of interest" description="Disordered" evidence="7">
    <location>
        <begin position="263"/>
        <end position="322"/>
    </location>
</feature>
<dbReference type="AlphaFoldDB" id="A0A6A5TND2"/>
<dbReference type="OrthoDB" id="5580488at2759"/>